<dbReference type="InterPro" id="IPR006094">
    <property type="entry name" value="Oxid_FAD_bind_N"/>
</dbReference>
<dbReference type="UniPathway" id="UPA00132"/>
<dbReference type="AlphaFoldDB" id="A0A7W4VRU4"/>
<dbReference type="SUPFAM" id="SSF56176">
    <property type="entry name" value="FAD-binding/transporter-associated domain-like"/>
    <property type="match status" value="1"/>
</dbReference>
<gene>
    <name evidence="6" type="ORF">FHU40_000442</name>
</gene>
<dbReference type="InterPro" id="IPR007173">
    <property type="entry name" value="ALO_C"/>
</dbReference>
<organism evidence="6 7">
    <name type="scientific">Nocardioides soli</name>
    <dbReference type="NCBI Taxonomy" id="1036020"/>
    <lineage>
        <taxon>Bacteria</taxon>
        <taxon>Bacillati</taxon>
        <taxon>Actinomycetota</taxon>
        <taxon>Actinomycetes</taxon>
        <taxon>Propionibacteriales</taxon>
        <taxon>Nocardioidaceae</taxon>
        <taxon>Nocardioides</taxon>
    </lineage>
</organism>
<comment type="caution">
    <text evidence="6">The sequence shown here is derived from an EMBL/GenBank/DDBJ whole genome shotgun (WGS) entry which is preliminary data.</text>
</comment>
<dbReference type="PANTHER" id="PTHR43762">
    <property type="entry name" value="L-GULONOLACTONE OXIDASE"/>
    <property type="match status" value="1"/>
</dbReference>
<dbReference type="Pfam" id="PF04030">
    <property type="entry name" value="ALO"/>
    <property type="match status" value="2"/>
</dbReference>
<evidence type="ECO:0000256" key="1">
    <source>
        <dbReference type="ARBA" id="ARBA00005147"/>
    </source>
</evidence>
<dbReference type="PANTHER" id="PTHR43762:SF1">
    <property type="entry name" value="D-ARABINONO-1,4-LACTONE OXIDASE"/>
    <property type="match status" value="1"/>
</dbReference>
<dbReference type="GO" id="GO:0071949">
    <property type="term" value="F:FAD binding"/>
    <property type="evidence" value="ECO:0007669"/>
    <property type="project" value="InterPro"/>
</dbReference>
<dbReference type="Pfam" id="PF01565">
    <property type="entry name" value="FAD_binding_4"/>
    <property type="match status" value="1"/>
</dbReference>
<dbReference type="PROSITE" id="PS00862">
    <property type="entry name" value="OX2_COVAL_FAD"/>
    <property type="match status" value="1"/>
</dbReference>
<reference evidence="6 7" key="1">
    <citation type="submission" date="2020-08" db="EMBL/GenBank/DDBJ databases">
        <title>Sequencing the genomes of 1000 actinobacteria strains.</title>
        <authorList>
            <person name="Klenk H.-P."/>
        </authorList>
    </citation>
    <scope>NUCLEOTIDE SEQUENCE [LARGE SCALE GENOMIC DNA]</scope>
    <source>
        <strain evidence="6 7">DSM 105498</strain>
    </source>
</reference>
<keyword evidence="7" id="KW-1185">Reference proteome</keyword>
<dbReference type="GO" id="GO:0003885">
    <property type="term" value="F:D-arabinono-1,4-lactone oxidase activity"/>
    <property type="evidence" value="ECO:0007669"/>
    <property type="project" value="InterPro"/>
</dbReference>
<dbReference type="Gene3D" id="3.30.465.10">
    <property type="match status" value="1"/>
</dbReference>
<keyword evidence="4" id="KW-0560">Oxidoreductase</keyword>
<evidence type="ECO:0000313" key="6">
    <source>
        <dbReference type="EMBL" id="MBB3040641.1"/>
    </source>
</evidence>
<dbReference type="InterPro" id="IPR036318">
    <property type="entry name" value="FAD-bd_PCMH-like_sf"/>
</dbReference>
<feature type="domain" description="FAD-binding PCMH-type" evidence="5">
    <location>
        <begin position="10"/>
        <end position="179"/>
    </location>
</feature>
<dbReference type="PROSITE" id="PS51387">
    <property type="entry name" value="FAD_PCMH"/>
    <property type="match status" value="1"/>
</dbReference>
<dbReference type="RefSeq" id="WP_183590648.1">
    <property type="nucleotide sequence ID" value="NZ_JACHWR010000001.1"/>
</dbReference>
<evidence type="ECO:0000259" key="5">
    <source>
        <dbReference type="PROSITE" id="PS51387"/>
    </source>
</evidence>
<evidence type="ECO:0000256" key="4">
    <source>
        <dbReference type="ARBA" id="ARBA00023002"/>
    </source>
</evidence>
<dbReference type="InterPro" id="IPR006093">
    <property type="entry name" value="Oxy_OxRdtase_FAD_BS"/>
</dbReference>
<dbReference type="InterPro" id="IPR010031">
    <property type="entry name" value="FAD_lactone_oxidase-like"/>
</dbReference>
<dbReference type="PIRSF" id="PIRSF000136">
    <property type="entry name" value="LGO_GLO"/>
    <property type="match status" value="1"/>
</dbReference>
<name>A0A7W4VRU4_9ACTN</name>
<dbReference type="Gene3D" id="3.30.43.10">
    <property type="entry name" value="Uridine Diphospho-n-acetylenolpyruvylglucosamine Reductase, domain 2"/>
    <property type="match status" value="1"/>
</dbReference>
<evidence type="ECO:0000256" key="3">
    <source>
        <dbReference type="ARBA" id="ARBA00022644"/>
    </source>
</evidence>
<proteinExistence type="inferred from homology"/>
<dbReference type="InterPro" id="IPR016166">
    <property type="entry name" value="FAD-bd_PCMH"/>
</dbReference>
<evidence type="ECO:0000256" key="2">
    <source>
        <dbReference type="ARBA" id="ARBA00005466"/>
    </source>
</evidence>
<comment type="similarity">
    <text evidence="2">Belongs to the oxygen-dependent FAD-linked oxidoreductase family.</text>
</comment>
<dbReference type="Gene3D" id="1.10.45.10">
    <property type="entry name" value="Vanillyl-alcohol Oxidase, Chain A, domain 4"/>
    <property type="match status" value="1"/>
</dbReference>
<dbReference type="EMBL" id="JACHWR010000001">
    <property type="protein sequence ID" value="MBB3040641.1"/>
    <property type="molecule type" value="Genomic_DNA"/>
</dbReference>
<dbReference type="InterPro" id="IPR016171">
    <property type="entry name" value="Vanillyl_alc_oxidase_C-sub2"/>
</dbReference>
<dbReference type="GO" id="GO:0016020">
    <property type="term" value="C:membrane"/>
    <property type="evidence" value="ECO:0007669"/>
    <property type="project" value="InterPro"/>
</dbReference>
<dbReference type="InterPro" id="IPR016167">
    <property type="entry name" value="FAD-bd_PCMH_sub1"/>
</dbReference>
<sequence>MHWTNWYRNQHCTPAEVVAPASEAEVVEAVDRARSRGRTLRPAGSGHSNVPLVLTDGVVVDLAGLSGLVDVDCATHRATVRAGTRICDLGPLLWEHGLSLTNQGDIDGQQIAGAIATGTHGTGRDLGSLSNAVVGARVVRADGSVAVVDSSTPEWLRATRTSLGALGVVTELTLQVSPAYSLAARLEPTSWAELLDSWSERLDGHRHFLFYWFPTAAAASAWFDYDPPLGADTVLVKTMDPLPADAPRSDGTPRVGRAYQVFADPSEPTFHELEFMVPVERAEEALGELRAMLLARHPEHPLPLEVRFIAADDSYLSPFSARASCSISVSGVMGEDNAALFRDCERIFAQFDGRPHWGKWHPYDAADLAALYPGLSAFREVRAELDPGHLFTNPYLGGLLDGTPREGDR</sequence>
<comment type="pathway">
    <text evidence="1">Cofactor biosynthesis; L-ascorbate biosynthesis.</text>
</comment>
<accession>A0A7W4VRU4</accession>
<dbReference type="Gene3D" id="3.30.70.2520">
    <property type="match status" value="1"/>
</dbReference>
<keyword evidence="3" id="KW-0060">Ascorbate biosynthesis</keyword>
<protein>
    <submittedName>
        <fullName evidence="6">FAD/FMN-containing dehydrogenase</fullName>
    </submittedName>
</protein>
<dbReference type="InterPro" id="IPR016169">
    <property type="entry name" value="FAD-bd_PCMH_sub2"/>
</dbReference>
<dbReference type="GO" id="GO:0019853">
    <property type="term" value="P:L-ascorbic acid biosynthetic process"/>
    <property type="evidence" value="ECO:0007669"/>
    <property type="project" value="UniProtKB-UniPathway"/>
</dbReference>
<evidence type="ECO:0000313" key="7">
    <source>
        <dbReference type="Proteomes" id="UP000589626"/>
    </source>
</evidence>
<dbReference type="Proteomes" id="UP000589626">
    <property type="component" value="Unassembled WGS sequence"/>
</dbReference>